<dbReference type="OrthoDB" id="9800163at2"/>
<protein>
    <recommendedName>
        <fullName evidence="5 11">2-dehydropantoate 2-reductase</fullName>
        <ecNumber evidence="4 11">1.1.1.169</ecNumber>
    </recommendedName>
    <alternativeName>
        <fullName evidence="9 11">Ketopantoate reductase</fullName>
    </alternativeName>
</protein>
<evidence type="ECO:0000256" key="11">
    <source>
        <dbReference type="RuleBase" id="RU362068"/>
    </source>
</evidence>
<dbReference type="AlphaFoldDB" id="A0A0R2JXA5"/>
<dbReference type="PANTHER" id="PTHR43765">
    <property type="entry name" value="2-DEHYDROPANTOATE 2-REDUCTASE-RELATED"/>
    <property type="match status" value="1"/>
</dbReference>
<dbReference type="InterPro" id="IPR013752">
    <property type="entry name" value="KPA_reductase"/>
</dbReference>
<evidence type="ECO:0000313" key="14">
    <source>
        <dbReference type="EMBL" id="KRN78852.1"/>
    </source>
</evidence>
<dbReference type="InterPro" id="IPR008927">
    <property type="entry name" value="6-PGluconate_DH-like_C_sf"/>
</dbReference>
<dbReference type="RefSeq" id="WP_054646058.1">
    <property type="nucleotide sequence ID" value="NZ_FUXS01000002.1"/>
</dbReference>
<dbReference type="NCBIfam" id="TIGR00745">
    <property type="entry name" value="apbA_panE"/>
    <property type="match status" value="1"/>
</dbReference>
<comment type="function">
    <text evidence="1 11">Catalyzes the NADPH-dependent reduction of ketopantoate into pantoic acid.</text>
</comment>
<evidence type="ECO:0000256" key="7">
    <source>
        <dbReference type="ARBA" id="ARBA00022857"/>
    </source>
</evidence>
<dbReference type="InterPro" id="IPR013328">
    <property type="entry name" value="6PGD_dom2"/>
</dbReference>
<evidence type="ECO:0000259" key="12">
    <source>
        <dbReference type="Pfam" id="PF02558"/>
    </source>
</evidence>
<feature type="domain" description="Ketopantoate reductase N-terminal" evidence="12">
    <location>
        <begin position="3"/>
        <end position="141"/>
    </location>
</feature>
<dbReference type="SUPFAM" id="SSF51735">
    <property type="entry name" value="NAD(P)-binding Rossmann-fold domains"/>
    <property type="match status" value="1"/>
</dbReference>
<dbReference type="Pfam" id="PF08546">
    <property type="entry name" value="ApbA_C"/>
    <property type="match status" value="1"/>
</dbReference>
<dbReference type="GO" id="GO:0015940">
    <property type="term" value="P:pantothenate biosynthetic process"/>
    <property type="evidence" value="ECO:0007669"/>
    <property type="project" value="UniProtKB-UniPathway"/>
</dbReference>
<evidence type="ECO:0000256" key="10">
    <source>
        <dbReference type="ARBA" id="ARBA00048793"/>
    </source>
</evidence>
<reference evidence="14 15" key="1">
    <citation type="journal article" date="2015" name="Genome Announc.">
        <title>Expanding the biotechnology potential of lactobacilli through comparative genomics of 213 strains and associated genera.</title>
        <authorList>
            <person name="Sun Z."/>
            <person name="Harris H.M."/>
            <person name="McCann A."/>
            <person name="Guo C."/>
            <person name="Argimon S."/>
            <person name="Zhang W."/>
            <person name="Yang X."/>
            <person name="Jeffery I.B."/>
            <person name="Cooney J.C."/>
            <person name="Kagawa T.F."/>
            <person name="Liu W."/>
            <person name="Song Y."/>
            <person name="Salvetti E."/>
            <person name="Wrobel A."/>
            <person name="Rasinkangas P."/>
            <person name="Parkhill J."/>
            <person name="Rea M.C."/>
            <person name="O'Sullivan O."/>
            <person name="Ritari J."/>
            <person name="Douillard F.P."/>
            <person name="Paul Ross R."/>
            <person name="Yang R."/>
            <person name="Briner A.E."/>
            <person name="Felis G.E."/>
            <person name="de Vos W.M."/>
            <person name="Barrangou R."/>
            <person name="Klaenhammer T.R."/>
            <person name="Caufield P.W."/>
            <person name="Cui Y."/>
            <person name="Zhang H."/>
            <person name="O'Toole P.W."/>
        </authorList>
    </citation>
    <scope>NUCLEOTIDE SEQUENCE [LARGE SCALE GENOMIC DNA]</scope>
    <source>
        <strain evidence="14 15">DSM 20690</strain>
    </source>
</reference>
<evidence type="ECO:0000256" key="6">
    <source>
        <dbReference type="ARBA" id="ARBA00022655"/>
    </source>
</evidence>
<accession>A0A0R2JXA5</accession>
<evidence type="ECO:0000256" key="1">
    <source>
        <dbReference type="ARBA" id="ARBA00002919"/>
    </source>
</evidence>
<dbReference type="GO" id="GO:0005737">
    <property type="term" value="C:cytoplasm"/>
    <property type="evidence" value="ECO:0007669"/>
    <property type="project" value="TreeGrafter"/>
</dbReference>
<comment type="caution">
    <text evidence="14">The sequence shown here is derived from an EMBL/GenBank/DDBJ whole genome shotgun (WGS) entry which is preliminary data.</text>
</comment>
<evidence type="ECO:0000256" key="9">
    <source>
        <dbReference type="ARBA" id="ARBA00032024"/>
    </source>
</evidence>
<evidence type="ECO:0000256" key="8">
    <source>
        <dbReference type="ARBA" id="ARBA00023002"/>
    </source>
</evidence>
<dbReference type="UniPathway" id="UPA00028">
    <property type="reaction ID" value="UER00004"/>
</dbReference>
<gene>
    <name evidence="14" type="ORF">IV52_GL001132</name>
</gene>
<keyword evidence="8 11" id="KW-0560">Oxidoreductase</keyword>
<evidence type="ECO:0000313" key="15">
    <source>
        <dbReference type="Proteomes" id="UP000051565"/>
    </source>
</evidence>
<name>A0A0R2JXA5_9LACO</name>
<keyword evidence="15" id="KW-1185">Reference proteome</keyword>
<dbReference type="Pfam" id="PF02558">
    <property type="entry name" value="ApbA"/>
    <property type="match status" value="1"/>
</dbReference>
<evidence type="ECO:0000256" key="5">
    <source>
        <dbReference type="ARBA" id="ARBA00019465"/>
    </source>
</evidence>
<feature type="domain" description="Ketopantoate reductase C-terminal" evidence="13">
    <location>
        <begin position="183"/>
        <end position="322"/>
    </location>
</feature>
<comment type="catalytic activity">
    <reaction evidence="10 11">
        <text>(R)-pantoate + NADP(+) = 2-dehydropantoate + NADPH + H(+)</text>
        <dbReference type="Rhea" id="RHEA:16233"/>
        <dbReference type="ChEBI" id="CHEBI:11561"/>
        <dbReference type="ChEBI" id="CHEBI:15378"/>
        <dbReference type="ChEBI" id="CHEBI:15980"/>
        <dbReference type="ChEBI" id="CHEBI:57783"/>
        <dbReference type="ChEBI" id="CHEBI:58349"/>
        <dbReference type="EC" id="1.1.1.169"/>
    </reaction>
</comment>
<dbReference type="EC" id="1.1.1.169" evidence="4 11"/>
<proteinExistence type="inferred from homology"/>
<evidence type="ECO:0000256" key="3">
    <source>
        <dbReference type="ARBA" id="ARBA00007870"/>
    </source>
</evidence>
<dbReference type="PATRIC" id="fig|1122148.6.peg.1159"/>
<organism evidence="14 15">
    <name type="scientific">Fructilactobacillus lindneri DSM 20690 = JCM 11027</name>
    <dbReference type="NCBI Taxonomy" id="1122148"/>
    <lineage>
        <taxon>Bacteria</taxon>
        <taxon>Bacillati</taxon>
        <taxon>Bacillota</taxon>
        <taxon>Bacilli</taxon>
        <taxon>Lactobacillales</taxon>
        <taxon>Lactobacillaceae</taxon>
        <taxon>Fructilactobacillus</taxon>
    </lineage>
</organism>
<keyword evidence="6 11" id="KW-0566">Pantothenate biosynthesis</keyword>
<dbReference type="Proteomes" id="UP000051565">
    <property type="component" value="Unassembled WGS sequence"/>
</dbReference>
<dbReference type="InterPro" id="IPR013332">
    <property type="entry name" value="KPR_N"/>
</dbReference>
<dbReference type="GO" id="GO:0008677">
    <property type="term" value="F:2-dehydropantoate 2-reductase activity"/>
    <property type="evidence" value="ECO:0007669"/>
    <property type="project" value="UniProtKB-EC"/>
</dbReference>
<dbReference type="EMBL" id="JQBT01000033">
    <property type="protein sequence ID" value="KRN78852.1"/>
    <property type="molecule type" value="Genomic_DNA"/>
</dbReference>
<evidence type="ECO:0000256" key="2">
    <source>
        <dbReference type="ARBA" id="ARBA00004994"/>
    </source>
</evidence>
<dbReference type="InterPro" id="IPR036291">
    <property type="entry name" value="NAD(P)-bd_dom_sf"/>
</dbReference>
<evidence type="ECO:0000259" key="13">
    <source>
        <dbReference type="Pfam" id="PF08546"/>
    </source>
</evidence>
<dbReference type="GO" id="GO:0050661">
    <property type="term" value="F:NADP binding"/>
    <property type="evidence" value="ECO:0007669"/>
    <property type="project" value="TreeGrafter"/>
</dbReference>
<comment type="similarity">
    <text evidence="3 11">Belongs to the ketopantoate reductase family.</text>
</comment>
<dbReference type="InterPro" id="IPR003710">
    <property type="entry name" value="ApbA"/>
</dbReference>
<dbReference type="InterPro" id="IPR050838">
    <property type="entry name" value="Ketopantoate_reductase"/>
</dbReference>
<dbReference type="SUPFAM" id="SSF48179">
    <property type="entry name" value="6-phosphogluconate dehydrogenase C-terminal domain-like"/>
    <property type="match status" value="1"/>
</dbReference>
<dbReference type="GeneID" id="61249745"/>
<keyword evidence="7 11" id="KW-0521">NADP</keyword>
<evidence type="ECO:0000256" key="4">
    <source>
        <dbReference type="ARBA" id="ARBA00013014"/>
    </source>
</evidence>
<comment type="pathway">
    <text evidence="2 11">Cofactor biosynthesis; (R)-pantothenate biosynthesis; (R)-pantoate from 3-methyl-2-oxobutanoate: step 2/2.</text>
</comment>
<sequence>MKIAVYGAGSLGTIIGAYLTKEYGKNSVDLIAHGKQHIQDLNDKGAHVTGSVDFSVPVSAKTPEELKNQDYDIVLLLTKQTHNNEVLKKIKKILKPDGTLVSLQNGVPEVKIIKQINPKNVVAGSVEFGGTLLNNVESELTTELPLFNKLAFQIGELDGKTTPRIKKIKEVLSNVGGTEISDNLLGTKWSKLLINASFSGLSAASNATFGQIADDKVGIESALNIINEGLKAGKADGVVFAKMSSLDLNSFAINSQNDEKKQLVFLNKIMQNSKNLKASMLQDLEKGRQTEINDINGIIAETGKKHDIPTPFNDLVIEIVTKSQNTGKLPEFNDTMQKFSALLTKEN</sequence>
<dbReference type="PANTHER" id="PTHR43765:SF2">
    <property type="entry name" value="2-DEHYDROPANTOATE 2-REDUCTASE"/>
    <property type="match status" value="1"/>
</dbReference>
<dbReference type="Gene3D" id="1.10.1040.10">
    <property type="entry name" value="N-(1-d-carboxylethyl)-l-norvaline Dehydrogenase, domain 2"/>
    <property type="match status" value="1"/>
</dbReference>
<dbReference type="STRING" id="53444.AYR59_02505"/>
<dbReference type="Gene3D" id="3.40.50.720">
    <property type="entry name" value="NAD(P)-binding Rossmann-like Domain"/>
    <property type="match status" value="1"/>
</dbReference>